<evidence type="ECO:0000256" key="1">
    <source>
        <dbReference type="SAM" id="Phobius"/>
    </source>
</evidence>
<organism evidence="2 3">
    <name type="scientific">Streptomyces bangladeshensis</name>
    <dbReference type="NCBI Taxonomy" id="295352"/>
    <lineage>
        <taxon>Bacteria</taxon>
        <taxon>Bacillati</taxon>
        <taxon>Actinomycetota</taxon>
        <taxon>Actinomycetes</taxon>
        <taxon>Kitasatosporales</taxon>
        <taxon>Streptomycetaceae</taxon>
        <taxon>Streptomyces</taxon>
    </lineage>
</organism>
<keyword evidence="1" id="KW-1133">Transmembrane helix</keyword>
<feature type="transmembrane region" description="Helical" evidence="1">
    <location>
        <begin position="26"/>
        <end position="59"/>
    </location>
</feature>
<evidence type="ECO:0000313" key="2">
    <source>
        <dbReference type="EMBL" id="GAA2201771.1"/>
    </source>
</evidence>
<accession>A0ABN3BYF3</accession>
<gene>
    <name evidence="2" type="ORF">GCM10009787_58120</name>
</gene>
<protein>
    <submittedName>
        <fullName evidence="2">Uncharacterized protein</fullName>
    </submittedName>
</protein>
<reference evidence="2 3" key="1">
    <citation type="journal article" date="2019" name="Int. J. Syst. Evol. Microbiol.">
        <title>The Global Catalogue of Microorganisms (GCM) 10K type strain sequencing project: providing services to taxonomists for standard genome sequencing and annotation.</title>
        <authorList>
            <consortium name="The Broad Institute Genomics Platform"/>
            <consortium name="The Broad Institute Genome Sequencing Center for Infectious Disease"/>
            <person name="Wu L."/>
            <person name="Ma J."/>
        </authorList>
    </citation>
    <scope>NUCLEOTIDE SEQUENCE [LARGE SCALE GENOMIC DNA]</scope>
    <source>
        <strain evidence="2 3">JCM 14924</strain>
    </source>
</reference>
<evidence type="ECO:0000313" key="3">
    <source>
        <dbReference type="Proteomes" id="UP001501391"/>
    </source>
</evidence>
<keyword evidence="3" id="KW-1185">Reference proteome</keyword>
<name>A0ABN3BYF3_9ACTN</name>
<comment type="caution">
    <text evidence="2">The sequence shown here is derived from an EMBL/GenBank/DDBJ whole genome shotgun (WGS) entry which is preliminary data.</text>
</comment>
<dbReference type="EMBL" id="BAAAOQ010000021">
    <property type="protein sequence ID" value="GAA2201771.1"/>
    <property type="molecule type" value="Genomic_DNA"/>
</dbReference>
<proteinExistence type="predicted"/>
<dbReference type="Proteomes" id="UP001501391">
    <property type="component" value="Unassembled WGS sequence"/>
</dbReference>
<sequence length="62" mass="6592">MNEQRGYEDGYREEVRRAERVTRWGWAAIAGATGLLVAAVIALAAVVVIVVAALGYATVSVT</sequence>
<keyword evidence="1" id="KW-0472">Membrane</keyword>
<keyword evidence="1" id="KW-0812">Transmembrane</keyword>